<evidence type="ECO:0000313" key="1">
    <source>
        <dbReference type="EMBL" id="KAG5186451.1"/>
    </source>
</evidence>
<organism evidence="1 2">
    <name type="scientific">Tribonema minus</name>
    <dbReference type="NCBI Taxonomy" id="303371"/>
    <lineage>
        <taxon>Eukaryota</taxon>
        <taxon>Sar</taxon>
        <taxon>Stramenopiles</taxon>
        <taxon>Ochrophyta</taxon>
        <taxon>PX clade</taxon>
        <taxon>Xanthophyceae</taxon>
        <taxon>Tribonematales</taxon>
        <taxon>Tribonemataceae</taxon>
        <taxon>Tribonema</taxon>
    </lineage>
</organism>
<gene>
    <name evidence="1" type="ORF">JKP88DRAFT_241060</name>
</gene>
<dbReference type="AlphaFoldDB" id="A0A835Z437"/>
<protein>
    <submittedName>
        <fullName evidence="1">Uncharacterized protein</fullName>
    </submittedName>
</protein>
<keyword evidence="2" id="KW-1185">Reference proteome</keyword>
<accession>A0A835Z437</accession>
<dbReference type="EMBL" id="JAFCMP010000112">
    <property type="protein sequence ID" value="KAG5186451.1"/>
    <property type="molecule type" value="Genomic_DNA"/>
</dbReference>
<name>A0A835Z437_9STRA</name>
<sequence>MSTYGTLSAGNLILSNPNGSFNFLQSLNSVASISVLCSLFDKSLEISDCASDFHTKVTGGAQHVKEVDHVALNVFGTGDRVVLQSKEYIPSQIGSTRIVTITANMEPVSGVVSRVGCFDDAVDNLENRGDGYYFEMNEGALYACFRTSTSPSGEVKIQQSLFNIDRLDGSGASLYTFDSSTATTFVISYESRTGSVKVGIIARGSIIFVHRFDPSSSYGPIRATSLPVRFEIESAGSEGTLMALNGAVSTSGSIPRGIKRSCGTGARATDVSVNAASHPIVSLKLQSQYRRASARITGVRISSTASVFWELLLNASPAGAAWKPTSSSGVTEYDVSSAALDAGDSIVIASGYVRADDAALVEINDAPPLTSSILGDSEIYTLNAVALMSSCLVWGGLELVEIV</sequence>
<reference evidence="1" key="1">
    <citation type="submission" date="2021-02" db="EMBL/GenBank/DDBJ databases">
        <title>First Annotated Genome of the Yellow-green Alga Tribonema minus.</title>
        <authorList>
            <person name="Mahan K.M."/>
        </authorList>
    </citation>
    <scope>NUCLEOTIDE SEQUENCE</scope>
    <source>
        <strain evidence="1">UTEX B ZZ1240</strain>
    </source>
</reference>
<dbReference type="Proteomes" id="UP000664859">
    <property type="component" value="Unassembled WGS sequence"/>
</dbReference>
<comment type="caution">
    <text evidence="1">The sequence shown here is derived from an EMBL/GenBank/DDBJ whole genome shotgun (WGS) entry which is preliminary data.</text>
</comment>
<evidence type="ECO:0000313" key="2">
    <source>
        <dbReference type="Proteomes" id="UP000664859"/>
    </source>
</evidence>
<proteinExistence type="predicted"/>